<protein>
    <submittedName>
        <fullName evidence="2">Uncharacterized protein</fullName>
    </submittedName>
</protein>
<sequence>MKDHYAGVAIDIEILTAIRIAVFNRDGILPEFASREHRQMDSSVLSSSRAVMDRGSGEPASSTARESDRGGYYYRFHCAGVAQPEAKPHDWPTGVAEKSDTRSLARFYWWISGCPPVIYLDYIMATGK</sequence>
<name>J3K4E4_COCIM</name>
<organism evidence="2 3">
    <name type="scientific">Coccidioides immitis (strain RS)</name>
    <name type="common">Valley fever fungus</name>
    <dbReference type="NCBI Taxonomy" id="246410"/>
    <lineage>
        <taxon>Eukaryota</taxon>
        <taxon>Fungi</taxon>
        <taxon>Dikarya</taxon>
        <taxon>Ascomycota</taxon>
        <taxon>Pezizomycotina</taxon>
        <taxon>Eurotiomycetes</taxon>
        <taxon>Eurotiomycetidae</taxon>
        <taxon>Onygenales</taxon>
        <taxon>Onygenaceae</taxon>
        <taxon>Coccidioides</taxon>
    </lineage>
</organism>
<dbReference type="KEGG" id="cim:CIMG_13286"/>
<dbReference type="Proteomes" id="UP000001261">
    <property type="component" value="Unassembled WGS sequence"/>
</dbReference>
<dbReference type="EMBL" id="GG704913">
    <property type="protein sequence ID" value="EAS29170.3"/>
    <property type="molecule type" value="Genomic_DNA"/>
</dbReference>
<proteinExistence type="predicted"/>
<reference evidence="3" key="2">
    <citation type="journal article" date="2010" name="Genome Res.">
        <title>Population genomic sequencing of Coccidioides fungi reveals recent hybridization and transposon control.</title>
        <authorList>
            <person name="Neafsey D.E."/>
            <person name="Barker B.M."/>
            <person name="Sharpton T.J."/>
            <person name="Stajich J.E."/>
            <person name="Park D.J."/>
            <person name="Whiston E."/>
            <person name="Hung C.-Y."/>
            <person name="McMahan C."/>
            <person name="White J."/>
            <person name="Sykes S."/>
            <person name="Heiman D."/>
            <person name="Young S."/>
            <person name="Zeng Q."/>
            <person name="Abouelleil A."/>
            <person name="Aftuck L."/>
            <person name="Bessette D."/>
            <person name="Brown A."/>
            <person name="FitzGerald M."/>
            <person name="Lui A."/>
            <person name="Macdonald J.P."/>
            <person name="Priest M."/>
            <person name="Orbach M.J."/>
            <person name="Galgiani J.N."/>
            <person name="Kirkland T.N."/>
            <person name="Cole G.T."/>
            <person name="Birren B.W."/>
            <person name="Henn M.R."/>
            <person name="Taylor J.W."/>
            <person name="Rounsley S.D."/>
        </authorList>
    </citation>
    <scope>GENOME REANNOTATION</scope>
    <source>
        <strain evidence="3">RS</strain>
    </source>
</reference>
<dbReference type="GeneID" id="24164913"/>
<gene>
    <name evidence="2" type="ORF">CIMG_13286</name>
</gene>
<dbReference type="InParanoid" id="J3K4E4"/>
<evidence type="ECO:0000313" key="3">
    <source>
        <dbReference type="Proteomes" id="UP000001261"/>
    </source>
</evidence>
<dbReference type="RefSeq" id="XP_001240753.2">
    <property type="nucleotide sequence ID" value="XM_001240752.2"/>
</dbReference>
<keyword evidence="3" id="KW-1185">Reference proteome</keyword>
<evidence type="ECO:0000313" key="2">
    <source>
        <dbReference type="EMBL" id="EAS29170.3"/>
    </source>
</evidence>
<reference evidence="3" key="1">
    <citation type="journal article" date="2009" name="Genome Res.">
        <title>Comparative genomic analyses of the human fungal pathogens Coccidioides and their relatives.</title>
        <authorList>
            <person name="Sharpton T.J."/>
            <person name="Stajich J.E."/>
            <person name="Rounsley S.D."/>
            <person name="Gardner M.J."/>
            <person name="Wortman J.R."/>
            <person name="Jordar V.S."/>
            <person name="Maiti R."/>
            <person name="Kodira C.D."/>
            <person name="Neafsey D.E."/>
            <person name="Zeng Q."/>
            <person name="Hung C.-Y."/>
            <person name="McMahan C."/>
            <person name="Muszewska A."/>
            <person name="Grynberg M."/>
            <person name="Mandel M.A."/>
            <person name="Kellner E.M."/>
            <person name="Barker B.M."/>
            <person name="Galgiani J.N."/>
            <person name="Orbach M.J."/>
            <person name="Kirkland T.N."/>
            <person name="Cole G.T."/>
            <person name="Henn M.R."/>
            <person name="Birren B.W."/>
            <person name="Taylor J.W."/>
        </authorList>
    </citation>
    <scope>NUCLEOTIDE SEQUENCE [LARGE SCALE GENOMIC DNA]</scope>
    <source>
        <strain evidence="3">RS</strain>
    </source>
</reference>
<dbReference type="VEuPathDB" id="FungiDB:CIMG_13286"/>
<evidence type="ECO:0000256" key="1">
    <source>
        <dbReference type="SAM" id="MobiDB-lite"/>
    </source>
</evidence>
<feature type="region of interest" description="Disordered" evidence="1">
    <location>
        <begin position="40"/>
        <end position="67"/>
    </location>
</feature>
<accession>J3K4E4</accession>
<dbReference type="AlphaFoldDB" id="J3K4E4"/>